<reference evidence="5" key="1">
    <citation type="journal article" date="2017" name="Nucleic Acids Res.">
        <title>Proteogenomics produces comprehensive and highly accurate protein-coding gene annotation in a complete genome assembly of Malassezia sympodialis.</title>
        <authorList>
            <person name="Zhu Y."/>
            <person name="Engstroem P.G."/>
            <person name="Tellgren-Roth C."/>
            <person name="Baudo C.D."/>
            <person name="Kennell J.C."/>
            <person name="Sun S."/>
            <person name="Billmyre R.B."/>
            <person name="Schroeder M.S."/>
            <person name="Andersson A."/>
            <person name="Holm T."/>
            <person name="Sigurgeirsson B."/>
            <person name="Wu G."/>
            <person name="Sankaranarayanan S.R."/>
            <person name="Siddharthan R."/>
            <person name="Sanyal K."/>
            <person name="Lundeberg J."/>
            <person name="Nystedt B."/>
            <person name="Boekhout T."/>
            <person name="Dawson T.L. Jr."/>
            <person name="Heitman J."/>
            <person name="Scheynius A."/>
            <person name="Lehtioe J."/>
        </authorList>
    </citation>
    <scope>NUCLEOTIDE SEQUENCE [LARGE SCALE GENOMIC DNA]</scope>
    <source>
        <strain evidence="5">ATCC 42132</strain>
    </source>
</reference>
<dbReference type="Pfam" id="PF01613">
    <property type="entry name" value="Flavin_Reduct"/>
    <property type="match status" value="1"/>
</dbReference>
<name>A0A1M8AA60_MALS4</name>
<dbReference type="AlphaFoldDB" id="A0A1M8AA60"/>
<dbReference type="SUPFAM" id="SSF50475">
    <property type="entry name" value="FMN-binding split barrel"/>
    <property type="match status" value="1"/>
</dbReference>
<keyword evidence="5" id="KW-1185">Reference proteome</keyword>
<dbReference type="EMBL" id="LT671826">
    <property type="protein sequence ID" value="SHO79328.1"/>
    <property type="molecule type" value="Genomic_DNA"/>
</dbReference>
<evidence type="ECO:0000256" key="1">
    <source>
        <dbReference type="ARBA" id="ARBA00023002"/>
    </source>
</evidence>
<dbReference type="Proteomes" id="UP000186303">
    <property type="component" value="Chromosome 6"/>
</dbReference>
<sequence>MPQPKDPVALSEAIRGVMRRSAQPIAVVSAFMPPDAPDSSSRLIHCTTLSSFTTVSLAPPLVAFSIRLPSRMADALRAGASIPSSPDLQSASRPSSKTPHFLIHILSSMQESLSNYFARPGASPYDATASTRDDSHPFHSHPMQPSTSVPGMLIPSEALGSLACSLVYQLDLTSPDLHGTTEFLNGCVHTDEVGSTLFLAQIHDVELGPQASERAPLVYWHQKYGSLQ</sequence>
<protein>
    <recommendedName>
        <fullName evidence="3">Flavin reductase like domain-containing protein</fullName>
    </recommendedName>
</protein>
<dbReference type="SMART" id="SM00903">
    <property type="entry name" value="Flavin_Reduct"/>
    <property type="match status" value="1"/>
</dbReference>
<evidence type="ECO:0000313" key="5">
    <source>
        <dbReference type="Proteomes" id="UP000186303"/>
    </source>
</evidence>
<dbReference type="PANTHER" id="PTHR30466">
    <property type="entry name" value="FLAVIN REDUCTASE"/>
    <property type="match status" value="1"/>
</dbReference>
<accession>A0A1M8AA60</accession>
<evidence type="ECO:0000256" key="2">
    <source>
        <dbReference type="SAM" id="MobiDB-lite"/>
    </source>
</evidence>
<organism evidence="4 5">
    <name type="scientific">Malassezia sympodialis (strain ATCC 42132)</name>
    <name type="common">Atopic eczema-associated yeast</name>
    <dbReference type="NCBI Taxonomy" id="1230383"/>
    <lineage>
        <taxon>Eukaryota</taxon>
        <taxon>Fungi</taxon>
        <taxon>Dikarya</taxon>
        <taxon>Basidiomycota</taxon>
        <taxon>Ustilaginomycotina</taxon>
        <taxon>Malasseziomycetes</taxon>
        <taxon>Malasseziales</taxon>
        <taxon>Malasseziaceae</taxon>
        <taxon>Malassezia</taxon>
    </lineage>
</organism>
<gene>
    <name evidence="4" type="ORF">MSYG_3678</name>
</gene>
<dbReference type="InterPro" id="IPR002563">
    <property type="entry name" value="Flavin_Rdtase-like_dom"/>
</dbReference>
<evidence type="ECO:0000259" key="3">
    <source>
        <dbReference type="SMART" id="SM00903"/>
    </source>
</evidence>
<keyword evidence="1" id="KW-0560">Oxidoreductase</keyword>
<dbReference type="OrthoDB" id="2015405at2759"/>
<dbReference type="GO" id="GO:0010181">
    <property type="term" value="F:FMN binding"/>
    <property type="evidence" value="ECO:0007669"/>
    <property type="project" value="InterPro"/>
</dbReference>
<dbReference type="OMA" id="WPLHDLD"/>
<feature type="region of interest" description="Disordered" evidence="2">
    <location>
        <begin position="124"/>
        <end position="149"/>
    </location>
</feature>
<proteinExistence type="predicted"/>
<dbReference type="PANTHER" id="PTHR30466:SF1">
    <property type="entry name" value="FMN REDUCTASE (NADH) RUTF"/>
    <property type="match status" value="1"/>
</dbReference>
<dbReference type="VEuPathDB" id="FungiDB:MSYG_3678"/>
<dbReference type="InterPro" id="IPR012349">
    <property type="entry name" value="Split_barrel_FMN-bd"/>
</dbReference>
<dbReference type="InterPro" id="IPR050268">
    <property type="entry name" value="NADH-dep_flavin_reductase"/>
</dbReference>
<feature type="domain" description="Flavin reductase like" evidence="3">
    <location>
        <begin position="18"/>
        <end position="226"/>
    </location>
</feature>
<dbReference type="Gene3D" id="2.30.110.10">
    <property type="entry name" value="Electron Transport, Fmn-binding Protein, Chain A"/>
    <property type="match status" value="1"/>
</dbReference>
<dbReference type="GO" id="GO:0042602">
    <property type="term" value="F:riboflavin reductase (NADPH) activity"/>
    <property type="evidence" value="ECO:0007669"/>
    <property type="project" value="TreeGrafter"/>
</dbReference>
<evidence type="ECO:0000313" key="4">
    <source>
        <dbReference type="EMBL" id="SHO79328.1"/>
    </source>
</evidence>
<dbReference type="STRING" id="1230383.A0A1M8AA60"/>